<evidence type="ECO:0000313" key="3">
    <source>
        <dbReference type="Proteomes" id="UP001362999"/>
    </source>
</evidence>
<feature type="compositionally biased region" description="Polar residues" evidence="1">
    <location>
        <begin position="1"/>
        <end position="10"/>
    </location>
</feature>
<accession>A0AAW0AI81</accession>
<feature type="compositionally biased region" description="Pro residues" evidence="1">
    <location>
        <begin position="15"/>
        <end position="24"/>
    </location>
</feature>
<organism evidence="2 3">
    <name type="scientific">Favolaschia claudopus</name>
    <dbReference type="NCBI Taxonomy" id="2862362"/>
    <lineage>
        <taxon>Eukaryota</taxon>
        <taxon>Fungi</taxon>
        <taxon>Dikarya</taxon>
        <taxon>Basidiomycota</taxon>
        <taxon>Agaricomycotina</taxon>
        <taxon>Agaricomycetes</taxon>
        <taxon>Agaricomycetidae</taxon>
        <taxon>Agaricales</taxon>
        <taxon>Marasmiineae</taxon>
        <taxon>Mycenaceae</taxon>
        <taxon>Favolaschia</taxon>
    </lineage>
</organism>
<reference evidence="2 3" key="1">
    <citation type="journal article" date="2024" name="J Genomics">
        <title>Draft genome sequencing and assembly of Favolaschia claudopus CIRM-BRFM 2984 isolated from oak limbs.</title>
        <authorList>
            <person name="Navarro D."/>
            <person name="Drula E."/>
            <person name="Chaduli D."/>
            <person name="Cazenave R."/>
            <person name="Ahrendt S."/>
            <person name="Wang J."/>
            <person name="Lipzen A."/>
            <person name="Daum C."/>
            <person name="Barry K."/>
            <person name="Grigoriev I.V."/>
            <person name="Favel A."/>
            <person name="Rosso M.N."/>
            <person name="Martin F."/>
        </authorList>
    </citation>
    <scope>NUCLEOTIDE SEQUENCE [LARGE SCALE GENOMIC DNA]</scope>
    <source>
        <strain evidence="2 3">CIRM-BRFM 2984</strain>
    </source>
</reference>
<protein>
    <submittedName>
        <fullName evidence="2">Uncharacterized protein</fullName>
    </submittedName>
</protein>
<evidence type="ECO:0000313" key="2">
    <source>
        <dbReference type="EMBL" id="KAK7012754.1"/>
    </source>
</evidence>
<dbReference type="EMBL" id="JAWWNJ010000063">
    <property type="protein sequence ID" value="KAK7012754.1"/>
    <property type="molecule type" value="Genomic_DNA"/>
</dbReference>
<comment type="caution">
    <text evidence="2">The sequence shown here is derived from an EMBL/GenBank/DDBJ whole genome shotgun (WGS) entry which is preliminary data.</text>
</comment>
<sequence length="207" mass="23506">MCNATQFDQNSLPTRTPPPDPLPPSRALNIFKIPQDTPACLQMHICTTSIPRLRLTQRRFPDRSAVGCLVPMVSDTLAEVSIIPSPTYNGYHPGYLPASRFNEGGGNGASKELLLETSAKYCYLRRRPPPTSANLRRQGFRAQPPLRHRADAVGNSYIIRQRFLKVSEFNSQFYMLAKNRCTKQLERQVSFTLNVRAIWGKEEQREN</sequence>
<dbReference type="AlphaFoldDB" id="A0AAW0AI81"/>
<name>A0AAW0AI81_9AGAR</name>
<dbReference type="Proteomes" id="UP001362999">
    <property type="component" value="Unassembled WGS sequence"/>
</dbReference>
<gene>
    <name evidence="2" type="ORF">R3P38DRAFT_3364007</name>
</gene>
<keyword evidence="3" id="KW-1185">Reference proteome</keyword>
<proteinExistence type="predicted"/>
<feature type="region of interest" description="Disordered" evidence="1">
    <location>
        <begin position="1"/>
        <end position="24"/>
    </location>
</feature>
<evidence type="ECO:0000256" key="1">
    <source>
        <dbReference type="SAM" id="MobiDB-lite"/>
    </source>
</evidence>